<evidence type="ECO:0000256" key="2">
    <source>
        <dbReference type="ARBA" id="ARBA00022606"/>
    </source>
</evidence>
<keyword evidence="3 9" id="KW-0812">Transmembrane</keyword>
<name>A0A0M3SBP6_LOCMI</name>
<comment type="similarity">
    <text evidence="9">Belongs to the insect chemoreceptor superfamily. Heteromeric odorant receptor channel (TC 1.A.69) family.</text>
</comment>
<dbReference type="PANTHER" id="PTHR21137">
    <property type="entry name" value="ODORANT RECEPTOR"/>
    <property type="match status" value="1"/>
</dbReference>
<dbReference type="Pfam" id="PF02949">
    <property type="entry name" value="7tm_6"/>
    <property type="match status" value="1"/>
</dbReference>
<evidence type="ECO:0000256" key="1">
    <source>
        <dbReference type="ARBA" id="ARBA00004141"/>
    </source>
</evidence>
<keyword evidence="4 9" id="KW-0552">Olfaction</keyword>
<organism evidence="10">
    <name type="scientific">Locusta migratoria</name>
    <name type="common">Migratory locust</name>
    <dbReference type="NCBI Taxonomy" id="7004"/>
    <lineage>
        <taxon>Eukaryota</taxon>
        <taxon>Metazoa</taxon>
        <taxon>Ecdysozoa</taxon>
        <taxon>Arthropoda</taxon>
        <taxon>Hexapoda</taxon>
        <taxon>Insecta</taxon>
        <taxon>Pterygota</taxon>
        <taxon>Neoptera</taxon>
        <taxon>Polyneoptera</taxon>
        <taxon>Orthoptera</taxon>
        <taxon>Caelifera</taxon>
        <taxon>Acrididea</taxon>
        <taxon>Acridomorpha</taxon>
        <taxon>Acridoidea</taxon>
        <taxon>Acrididae</taxon>
        <taxon>Oedipodinae</taxon>
        <taxon>Locusta</taxon>
    </lineage>
</organism>
<dbReference type="InterPro" id="IPR004117">
    <property type="entry name" value="7tm6_olfct_rcpt"/>
</dbReference>
<evidence type="ECO:0000256" key="5">
    <source>
        <dbReference type="ARBA" id="ARBA00022989"/>
    </source>
</evidence>
<keyword evidence="6 9" id="KW-0472">Membrane</keyword>
<reference evidence="10" key="2">
    <citation type="submission" date="2015-02" db="EMBL/GenBank/DDBJ databases">
        <authorList>
            <person name="Torres C."/>
        </authorList>
    </citation>
    <scope>NUCLEOTIDE SEQUENCE</scope>
</reference>
<dbReference type="GO" id="GO:0004984">
    <property type="term" value="F:olfactory receptor activity"/>
    <property type="evidence" value="ECO:0007669"/>
    <property type="project" value="InterPro"/>
</dbReference>
<feature type="transmembrane region" description="Helical" evidence="9">
    <location>
        <begin position="37"/>
        <end position="56"/>
    </location>
</feature>
<proteinExistence type="evidence at transcript level"/>
<evidence type="ECO:0000256" key="8">
    <source>
        <dbReference type="ARBA" id="ARBA00023224"/>
    </source>
</evidence>
<keyword evidence="7 9" id="KW-0675">Receptor</keyword>
<dbReference type="PANTHER" id="PTHR21137:SF42">
    <property type="entry name" value="ODORANT RECEPTOR 83A"/>
    <property type="match status" value="1"/>
</dbReference>
<comment type="subcellular location">
    <subcellularLocation>
        <location evidence="9">Cell membrane</location>
        <topology evidence="9">Multi-pass membrane protein</topology>
    </subcellularLocation>
    <subcellularLocation>
        <location evidence="1">Membrane</location>
        <topology evidence="1">Multi-pass membrane protein</topology>
    </subcellularLocation>
</comment>
<feature type="transmembrane region" description="Helical" evidence="9">
    <location>
        <begin position="315"/>
        <end position="337"/>
    </location>
</feature>
<comment type="caution">
    <text evidence="9">Lacks conserved residue(s) required for the propagation of feature annotation.</text>
</comment>
<evidence type="ECO:0000313" key="10">
    <source>
        <dbReference type="EMBL" id="ALD51492.1"/>
    </source>
</evidence>
<feature type="transmembrane region" description="Helical" evidence="9">
    <location>
        <begin position="130"/>
        <end position="148"/>
    </location>
</feature>
<keyword evidence="2 9" id="KW-0716">Sensory transduction</keyword>
<evidence type="ECO:0000256" key="7">
    <source>
        <dbReference type="ARBA" id="ARBA00023170"/>
    </source>
</evidence>
<evidence type="ECO:0000256" key="3">
    <source>
        <dbReference type="ARBA" id="ARBA00022692"/>
    </source>
</evidence>
<protein>
    <recommendedName>
        <fullName evidence="9">Odorant receptor</fullName>
    </recommendedName>
</protein>
<keyword evidence="8 9" id="KW-0807">Transducer</keyword>
<reference evidence="10" key="1">
    <citation type="journal article" date="2015" name="Cell. Mol. Life Sci.">
        <title>Identification and functional analysis of olfactory receptor family reveal unusual characteristics of the olfactory system in the migratory locust.</title>
        <authorList>
            <person name="Wang Z."/>
            <person name="Yang P."/>
            <person name="Chen D."/>
            <person name="Jiang F."/>
            <person name="Li Y."/>
            <person name="Wang X."/>
            <person name="Kang L."/>
        </authorList>
    </citation>
    <scope>NUCLEOTIDE SEQUENCE</scope>
</reference>
<evidence type="ECO:0000256" key="9">
    <source>
        <dbReference type="RuleBase" id="RU351113"/>
    </source>
</evidence>
<evidence type="ECO:0000256" key="6">
    <source>
        <dbReference type="ARBA" id="ARBA00023136"/>
    </source>
</evidence>
<accession>A0A0M3SBP6</accession>
<feature type="transmembrane region" description="Helical" evidence="9">
    <location>
        <begin position="281"/>
        <end position="303"/>
    </location>
</feature>
<dbReference type="EMBL" id="KP843356">
    <property type="protein sequence ID" value="ALD51492.1"/>
    <property type="molecule type" value="mRNA"/>
</dbReference>
<dbReference type="GO" id="GO:0005886">
    <property type="term" value="C:plasma membrane"/>
    <property type="evidence" value="ECO:0007669"/>
    <property type="project" value="UniProtKB-SubCell"/>
</dbReference>
<keyword evidence="5 9" id="KW-1133">Transmembrane helix</keyword>
<feature type="transmembrane region" description="Helical" evidence="9">
    <location>
        <begin position="68"/>
        <end position="91"/>
    </location>
</feature>
<dbReference type="GO" id="GO:0007165">
    <property type="term" value="P:signal transduction"/>
    <property type="evidence" value="ECO:0007669"/>
    <property type="project" value="UniProtKB-KW"/>
</dbReference>
<dbReference type="GO" id="GO:0005549">
    <property type="term" value="F:odorant binding"/>
    <property type="evidence" value="ECO:0007669"/>
    <property type="project" value="InterPro"/>
</dbReference>
<dbReference type="AlphaFoldDB" id="A0A0M3SBP6"/>
<evidence type="ECO:0000256" key="4">
    <source>
        <dbReference type="ARBA" id="ARBA00022725"/>
    </source>
</evidence>
<sequence length="410" mass="46837">MRQTRSVESVLGSSAALLRLLGLWSPRIEDFSRTHRVLRGGLMLALSFGLMVTTLLKLVMDCPRELEELSACIFSATMLCEVFFKMVFFVLKVPTLHKLVQLLSEIRTEDSIGERNDEIRRRYQIVVDKMFLFLMATAVVTETMWAAIPLMHQLLNMDGEVTRLLPLPLWLPLDVYASPTYEVIYGAQVLLMPLTTTSLFFDFVFIDLMMRIAAELEILNYNISSVHENRKTVSTMSKDIHKLCQTVSDNKTNVQLVKNVRHHQAILRAVVLLEEAMNTGVFILFLATTIAVSSNIFTATALLQAHDGRIKALKMLSAMPPVLFEVGLYCVFGQIVINQSEKLMHSAYSCEWVDCDTRFRRSLHMFCVGAIRPLEFTVGRMYKLSRETLLQVLHGSYVMFNMLYTIQNRK</sequence>